<evidence type="ECO:0000313" key="4">
    <source>
        <dbReference type="Proteomes" id="UP000294028"/>
    </source>
</evidence>
<accession>A0A482TMG8</accession>
<reference evidence="3 4" key="1">
    <citation type="submission" date="2018-12" db="EMBL/GenBank/DDBJ databases">
        <title>Genome analysis provides insights into bioremediation potentialities of Halogeometricum borinquense strain N11.</title>
        <authorList>
            <person name="Najjari A."/>
            <person name="Youssef N."/>
            <person name="Fhoula I."/>
            <person name="Ben Dhia O."/>
            <person name="Mahjoubi M."/>
            <person name="Ouzari H.I."/>
            <person name="Cherif A."/>
        </authorList>
    </citation>
    <scope>NUCLEOTIDE SEQUENCE [LARGE SCALE GENOMIC DNA]</scope>
    <source>
        <strain evidence="3 4">N11</strain>
    </source>
</reference>
<dbReference type="Proteomes" id="UP000294028">
    <property type="component" value="Unassembled WGS sequence"/>
</dbReference>
<feature type="compositionally biased region" description="Acidic residues" evidence="2">
    <location>
        <begin position="245"/>
        <end position="262"/>
    </location>
</feature>
<evidence type="ECO:0000256" key="1">
    <source>
        <dbReference type="SAM" id="Coils"/>
    </source>
</evidence>
<protein>
    <submittedName>
        <fullName evidence="3">CopG family transcriptional regulator</fullName>
    </submittedName>
</protein>
<feature type="region of interest" description="Disordered" evidence="2">
    <location>
        <begin position="232"/>
        <end position="282"/>
    </location>
</feature>
<comment type="caution">
    <text evidence="3">The sequence shown here is derived from an EMBL/GenBank/DDBJ whole genome shotgun (WGS) entry which is preliminary data.</text>
</comment>
<feature type="coiled-coil region" evidence="1">
    <location>
        <begin position="57"/>
        <end position="165"/>
    </location>
</feature>
<proteinExistence type="predicted"/>
<dbReference type="GeneID" id="9992764"/>
<evidence type="ECO:0000313" key="3">
    <source>
        <dbReference type="EMBL" id="RYJ14401.1"/>
    </source>
</evidence>
<keyword evidence="1" id="KW-0175">Coiled coil</keyword>
<evidence type="ECO:0000256" key="2">
    <source>
        <dbReference type="SAM" id="MobiDB-lite"/>
    </source>
</evidence>
<feature type="compositionally biased region" description="Basic and acidic residues" evidence="2">
    <location>
        <begin position="263"/>
        <end position="274"/>
    </location>
</feature>
<name>A0A482TMG8_9EURY</name>
<organism evidence="3 4">
    <name type="scientific">Halogeometricum borinquense</name>
    <dbReference type="NCBI Taxonomy" id="60847"/>
    <lineage>
        <taxon>Archaea</taxon>
        <taxon>Methanobacteriati</taxon>
        <taxon>Methanobacteriota</taxon>
        <taxon>Stenosarchaea group</taxon>
        <taxon>Halobacteria</taxon>
        <taxon>Halobacteriales</taxon>
        <taxon>Haloferacaceae</taxon>
        <taxon>Halogeometricum</taxon>
    </lineage>
</organism>
<gene>
    <name evidence="3" type="ORF">ELS19_10845</name>
</gene>
<dbReference type="OMA" id="LTEPQCP"/>
<dbReference type="AlphaFoldDB" id="A0A482TMG8"/>
<dbReference type="RefSeq" id="WP_006053764.1">
    <property type="nucleotide sequence ID" value="NZ_RZHH01000002.1"/>
</dbReference>
<sequence length="282" mass="31417">MGGDRVETLSDELERWVEKKSAESGIDRSELVKRALTAYRLVDEGDLSADGELGGRADDLEERVIDLEADLDEKVTDLRERVIQVKRESDRKAPEDHGHPELAADTESALNAVADVRETVSELERRMDAGFENYEDVLEYLTDTADETEAKLDTVANAIVDLRKRTAEAERTAAKRVAATELKREANRKGISTANCQSCEHTVDISLLDVPYCPHCRETFDGVREKQGFFGSASLTTGRRPALEPPDETDAAPEPVFDDGDTESERDNREREGTDSEEVTEE</sequence>
<dbReference type="EMBL" id="RZHH01000002">
    <property type="protein sequence ID" value="RYJ14401.1"/>
    <property type="molecule type" value="Genomic_DNA"/>
</dbReference>